<dbReference type="RefSeq" id="WP_258425086.1">
    <property type="nucleotide sequence ID" value="NZ_JANSUY010000025.1"/>
</dbReference>
<evidence type="ECO:0000256" key="1">
    <source>
        <dbReference type="SAM" id="SignalP"/>
    </source>
</evidence>
<reference evidence="2" key="1">
    <citation type="submission" date="2022-08" db="EMBL/GenBank/DDBJ databases">
        <authorList>
            <person name="Zhang D."/>
        </authorList>
    </citation>
    <scope>NUCLEOTIDE SEQUENCE</scope>
    <source>
        <strain evidence="2">XJ19-11</strain>
    </source>
</reference>
<sequence>MKNLLFISTFLLAVCQMAFSQESEWGDFEEINLPRMDKVSMDNQGFIFVTDLEGNLYQFNKSGKVINNFSPHRQGRISQLEAGWTINIFTFSIDLQEYRILDRFINPVADNRIPLNLITLAKAATLGNNNIIWVYDEADLSLKQFDYMRNQVVQQQPLNLILDRSSLDITEMREYQNLLFIHIKGEGIFILDNQGNLIKKIQANPSRNFGFWKNKTVFIENEKVISMDFQSEKKDTFLLSDDFKPSGVLLNQQIILLFDNTQIRIYQRKNTPLKGQ</sequence>
<dbReference type="EMBL" id="JANSUY010000025">
    <property type="protein sequence ID" value="MCR9017245.1"/>
    <property type="molecule type" value="Genomic_DNA"/>
</dbReference>
<feature type="signal peptide" evidence="1">
    <location>
        <begin position="1"/>
        <end position="20"/>
    </location>
</feature>
<proteinExistence type="predicted"/>
<accession>A0A9X2PEH7</accession>
<evidence type="ECO:0000313" key="2">
    <source>
        <dbReference type="EMBL" id="MCR9017245.1"/>
    </source>
</evidence>
<dbReference type="AlphaFoldDB" id="A0A9X2PEH7"/>
<gene>
    <name evidence="2" type="ORF">NU887_19580</name>
</gene>
<evidence type="ECO:0000313" key="3">
    <source>
        <dbReference type="Proteomes" id="UP001142175"/>
    </source>
</evidence>
<organism evidence="2 3">
    <name type="scientific">Aquiflexum gelatinilyticum</name>
    <dbReference type="NCBI Taxonomy" id="2961943"/>
    <lineage>
        <taxon>Bacteria</taxon>
        <taxon>Pseudomonadati</taxon>
        <taxon>Bacteroidota</taxon>
        <taxon>Cytophagia</taxon>
        <taxon>Cytophagales</taxon>
        <taxon>Cyclobacteriaceae</taxon>
        <taxon>Aquiflexum</taxon>
    </lineage>
</organism>
<keyword evidence="3" id="KW-1185">Reference proteome</keyword>
<name>A0A9X2PEH7_9BACT</name>
<comment type="caution">
    <text evidence="2">The sequence shown here is derived from an EMBL/GenBank/DDBJ whole genome shotgun (WGS) entry which is preliminary data.</text>
</comment>
<protein>
    <submittedName>
        <fullName evidence="2">Uncharacterized protein</fullName>
    </submittedName>
</protein>
<dbReference type="Proteomes" id="UP001142175">
    <property type="component" value="Unassembled WGS sequence"/>
</dbReference>
<keyword evidence="1" id="KW-0732">Signal</keyword>
<feature type="chain" id="PRO_5040785969" evidence="1">
    <location>
        <begin position="21"/>
        <end position="276"/>
    </location>
</feature>